<dbReference type="GO" id="GO:0046933">
    <property type="term" value="F:proton-transporting ATP synthase activity, rotational mechanism"/>
    <property type="evidence" value="ECO:0007669"/>
    <property type="project" value="UniProtKB-UniRule"/>
</dbReference>
<keyword evidence="3 15" id="KW-1003">Cell membrane</keyword>
<evidence type="ECO:0000256" key="1">
    <source>
        <dbReference type="ARBA" id="ARBA00005513"/>
    </source>
</evidence>
<dbReference type="PANTHER" id="PTHR33445">
    <property type="entry name" value="ATP SYNTHASE SUBUNIT B', CHLOROPLASTIC"/>
    <property type="match status" value="1"/>
</dbReference>
<dbReference type="Pfam" id="PF00430">
    <property type="entry name" value="ATP-synt_B"/>
    <property type="match status" value="1"/>
</dbReference>
<dbReference type="GO" id="GO:0012505">
    <property type="term" value="C:endomembrane system"/>
    <property type="evidence" value="ECO:0007669"/>
    <property type="project" value="UniProtKB-SubCell"/>
</dbReference>
<comment type="subunit">
    <text evidence="15">F-type ATPases have 2 components, F(1) - the catalytic core - and F(0) - the membrane proton channel. F(1) has five subunits: alpha(3), beta(3), gamma(1), delta(1), epsilon(1). F(0) has three main subunits: a(1), b(2) and c(10-14). The alpha and beta chains form an alternating ring which encloses part of the gamma chain. F(1) is attached to F(0) by a central stalk formed by the gamma and epsilon chains, while a peripheral stalk is formed by the delta and b chains.</text>
</comment>
<dbReference type="NCBIfam" id="NF011041">
    <property type="entry name" value="PRK14471.1"/>
    <property type="match status" value="1"/>
</dbReference>
<dbReference type="HAMAP" id="MF_01398">
    <property type="entry name" value="ATP_synth_b_bprime"/>
    <property type="match status" value="1"/>
</dbReference>
<feature type="coiled-coil region" evidence="17">
    <location>
        <begin position="36"/>
        <end position="91"/>
    </location>
</feature>
<evidence type="ECO:0000256" key="5">
    <source>
        <dbReference type="ARBA" id="ARBA00022692"/>
    </source>
</evidence>
<keyword evidence="4 15" id="KW-0138">CF(0)</keyword>
<dbReference type="CDD" id="cd06503">
    <property type="entry name" value="ATP-synt_Fo_b"/>
    <property type="match status" value="1"/>
</dbReference>
<evidence type="ECO:0000256" key="15">
    <source>
        <dbReference type="HAMAP-Rule" id="MF_01398"/>
    </source>
</evidence>
<organism evidence="18 19">
    <name type="scientific">Vicingus serpentipes</name>
    <dbReference type="NCBI Taxonomy" id="1926625"/>
    <lineage>
        <taxon>Bacteria</taxon>
        <taxon>Pseudomonadati</taxon>
        <taxon>Bacteroidota</taxon>
        <taxon>Flavobacteriia</taxon>
        <taxon>Flavobacteriales</taxon>
        <taxon>Vicingaceae</taxon>
        <taxon>Vicingus</taxon>
    </lineage>
</organism>
<keyword evidence="19" id="KW-1185">Reference proteome</keyword>
<feature type="transmembrane region" description="Helical" evidence="15">
    <location>
        <begin position="12"/>
        <end position="32"/>
    </location>
</feature>
<evidence type="ECO:0000256" key="3">
    <source>
        <dbReference type="ARBA" id="ARBA00022475"/>
    </source>
</evidence>
<evidence type="ECO:0000256" key="10">
    <source>
        <dbReference type="ARBA" id="ARBA00023310"/>
    </source>
</evidence>
<accession>A0A5C6RQW3</accession>
<evidence type="ECO:0000256" key="16">
    <source>
        <dbReference type="RuleBase" id="RU003848"/>
    </source>
</evidence>
<comment type="function">
    <text evidence="12">Component of the F(0) channel, it forms part of the peripheral stalk, linking F(1) to F(0). The b'-subunit is a diverged and duplicated form of b found in plants and photosynthetic bacteria.</text>
</comment>
<comment type="subunit">
    <text evidence="13">F-type ATPases have 2 components, F(1) - the catalytic core - and F(0) - the membrane proton channel. F(1) has five subunits: alpha(3), beta(3), gamma(1), delta(1), epsilon(1). F(0) has four main subunits: a(1), b(2) and c(10-14). The alpha and beta chains form an alternating ring which encloses part of the gamma chain. F(1) is attached to F(0) by a central stalk formed by the gamma and epsilon chains, while a peripheral stalk is formed by the delta and b chains.</text>
</comment>
<evidence type="ECO:0000256" key="4">
    <source>
        <dbReference type="ARBA" id="ARBA00022547"/>
    </source>
</evidence>
<evidence type="ECO:0000313" key="18">
    <source>
        <dbReference type="EMBL" id="TXB64334.1"/>
    </source>
</evidence>
<comment type="subcellular location">
    <subcellularLocation>
        <location evidence="15">Cell membrane</location>
        <topology evidence="15">Single-pass membrane protein</topology>
    </subcellularLocation>
    <subcellularLocation>
        <location evidence="14">Endomembrane system</location>
        <topology evidence="14">Single-pass membrane protein</topology>
    </subcellularLocation>
</comment>
<dbReference type="PANTHER" id="PTHR33445:SF1">
    <property type="entry name" value="ATP SYNTHASE SUBUNIT B"/>
    <property type="match status" value="1"/>
</dbReference>
<keyword evidence="7 15" id="KW-1133">Transmembrane helix</keyword>
<dbReference type="OrthoDB" id="9795289at2"/>
<evidence type="ECO:0000256" key="2">
    <source>
        <dbReference type="ARBA" id="ARBA00022448"/>
    </source>
</evidence>
<dbReference type="RefSeq" id="WP_147101605.1">
    <property type="nucleotide sequence ID" value="NZ_VOOS01000005.1"/>
</dbReference>
<keyword evidence="2 15" id="KW-0813">Transport</keyword>
<keyword evidence="6 15" id="KW-0375">Hydrogen ion transport</keyword>
<keyword evidence="9 15" id="KW-0472">Membrane</keyword>
<dbReference type="Gene3D" id="1.20.5.620">
    <property type="entry name" value="F1F0 ATP synthase subunit B, membrane domain"/>
    <property type="match status" value="1"/>
</dbReference>
<evidence type="ECO:0000256" key="9">
    <source>
        <dbReference type="ARBA" id="ARBA00023136"/>
    </source>
</evidence>
<keyword evidence="10 15" id="KW-0066">ATP synthesis</keyword>
<dbReference type="InterPro" id="IPR028987">
    <property type="entry name" value="ATP_synth_B-like_membr_sf"/>
</dbReference>
<evidence type="ECO:0000256" key="8">
    <source>
        <dbReference type="ARBA" id="ARBA00023065"/>
    </source>
</evidence>
<evidence type="ECO:0000256" key="12">
    <source>
        <dbReference type="ARBA" id="ARBA00025614"/>
    </source>
</evidence>
<evidence type="ECO:0000256" key="7">
    <source>
        <dbReference type="ARBA" id="ARBA00022989"/>
    </source>
</evidence>
<keyword evidence="17" id="KW-0175">Coiled coil</keyword>
<comment type="similarity">
    <text evidence="1 15 16">Belongs to the ATPase B chain family.</text>
</comment>
<dbReference type="InterPro" id="IPR050059">
    <property type="entry name" value="ATP_synthase_B_chain"/>
</dbReference>
<evidence type="ECO:0000256" key="11">
    <source>
        <dbReference type="ARBA" id="ARBA00025198"/>
    </source>
</evidence>
<protein>
    <recommendedName>
        <fullName evidence="15">ATP synthase subunit b</fullName>
    </recommendedName>
    <alternativeName>
        <fullName evidence="15">ATP synthase F(0) sector subunit b</fullName>
    </alternativeName>
    <alternativeName>
        <fullName evidence="15">ATPase subunit I</fullName>
    </alternativeName>
    <alternativeName>
        <fullName evidence="15">F-type ATPase subunit b</fullName>
        <shortName evidence="15">F-ATPase subunit b</shortName>
    </alternativeName>
</protein>
<dbReference type="EMBL" id="VOOS01000005">
    <property type="protein sequence ID" value="TXB64334.1"/>
    <property type="molecule type" value="Genomic_DNA"/>
</dbReference>
<evidence type="ECO:0000256" key="17">
    <source>
        <dbReference type="SAM" id="Coils"/>
    </source>
</evidence>
<name>A0A5C6RQW3_9FLAO</name>
<sequence>MDNPLVTPELGLIVWTTLVFCILFFLLAKFAWKPILKAVKDRESSIEDALNAAEEATRKMSELKSDNEALLNKARAERDAMLKEARDVKDKIIAEAKANANVEGEKIIAAAKESINLEKLAAITELKNQVATLSIEIAEKILKEELSSADKQKAIIDNVVKDINLN</sequence>
<comment type="caution">
    <text evidence="18">The sequence shown here is derived from an EMBL/GenBank/DDBJ whole genome shotgun (WGS) entry which is preliminary data.</text>
</comment>
<evidence type="ECO:0000256" key="13">
    <source>
        <dbReference type="ARBA" id="ARBA00026054"/>
    </source>
</evidence>
<evidence type="ECO:0000313" key="19">
    <source>
        <dbReference type="Proteomes" id="UP000321721"/>
    </source>
</evidence>
<gene>
    <name evidence="15" type="primary">atpF</name>
    <name evidence="18" type="ORF">FRY74_11115</name>
</gene>
<dbReference type="GO" id="GO:0046961">
    <property type="term" value="F:proton-transporting ATPase activity, rotational mechanism"/>
    <property type="evidence" value="ECO:0007669"/>
    <property type="project" value="TreeGrafter"/>
</dbReference>
<reference evidence="18 19" key="1">
    <citation type="submission" date="2019-08" db="EMBL/GenBank/DDBJ databases">
        <title>Genome of Vicingus serpentipes NCIMB 15042.</title>
        <authorList>
            <person name="Bowman J.P."/>
        </authorList>
    </citation>
    <scope>NUCLEOTIDE SEQUENCE [LARGE SCALE GENOMIC DNA]</scope>
    <source>
        <strain evidence="18 19">NCIMB 15042</strain>
    </source>
</reference>
<dbReference type="InterPro" id="IPR005864">
    <property type="entry name" value="ATP_synth_F0_bsu_bac"/>
</dbReference>
<dbReference type="GO" id="GO:0045259">
    <property type="term" value="C:proton-transporting ATP synthase complex"/>
    <property type="evidence" value="ECO:0007669"/>
    <property type="project" value="UniProtKB-KW"/>
</dbReference>
<dbReference type="InterPro" id="IPR002146">
    <property type="entry name" value="ATP_synth_b/b'su_bac/chlpt"/>
</dbReference>
<dbReference type="GO" id="GO:0005886">
    <property type="term" value="C:plasma membrane"/>
    <property type="evidence" value="ECO:0007669"/>
    <property type="project" value="UniProtKB-SubCell"/>
</dbReference>
<dbReference type="SUPFAM" id="SSF81573">
    <property type="entry name" value="F1F0 ATP synthase subunit B, membrane domain"/>
    <property type="match status" value="1"/>
</dbReference>
<dbReference type="Proteomes" id="UP000321721">
    <property type="component" value="Unassembled WGS sequence"/>
</dbReference>
<evidence type="ECO:0000256" key="6">
    <source>
        <dbReference type="ARBA" id="ARBA00022781"/>
    </source>
</evidence>
<keyword evidence="8 15" id="KW-0406">Ion transport</keyword>
<evidence type="ECO:0000256" key="14">
    <source>
        <dbReference type="ARBA" id="ARBA00037847"/>
    </source>
</evidence>
<comment type="function">
    <text evidence="11 15">F(1)F(0) ATP synthase produces ATP from ADP in the presence of a proton or sodium gradient. F-type ATPases consist of two structural domains, F(1) containing the extramembraneous catalytic core and F(0) containing the membrane proton channel, linked together by a central stalk and a peripheral stalk. During catalysis, ATP synthesis in the catalytic domain of F(1) is coupled via a rotary mechanism of the central stalk subunits to proton translocation.</text>
</comment>
<keyword evidence="5 15" id="KW-0812">Transmembrane</keyword>
<dbReference type="NCBIfam" id="TIGR01144">
    <property type="entry name" value="ATP_synt_b"/>
    <property type="match status" value="1"/>
</dbReference>
<proteinExistence type="inferred from homology"/>
<dbReference type="AlphaFoldDB" id="A0A5C6RQW3"/>